<dbReference type="InterPro" id="IPR013783">
    <property type="entry name" value="Ig-like_fold"/>
</dbReference>
<dbReference type="Pfam" id="PF07494">
    <property type="entry name" value="Reg_prop"/>
    <property type="match status" value="3"/>
</dbReference>
<dbReference type="AlphaFoldDB" id="A0A173VJ01"/>
<dbReference type="Gene3D" id="1.10.1760.20">
    <property type="match status" value="1"/>
</dbReference>
<sequence>MKNNKWYVISTFVLGCIVINFAGRILSDRLQLPLWLDSFGTVTAAYVLGPFCAAMVGMTVNLTYGILYSWTNMFYAVVSAMVGITTGICVKKGFLKNLYGVLSTSFLIAVLSVTLSVPLNYLYCDGSTQNIWGDGVIESMEKVGFNSFFSHCMGQFYLDFLDKVITIVLVFSLIKLLQKKIVSKRQHTLLMMFLCILALGVIRGETVTAKTVTEQEDYSSYLQTVYGRENGIPGGCANDIVQTKDGVLWIGTYGGLYRYNGTKFQWINEYESIKTVNCLYTDEEGRLWVGTNDSGLSIFINDTVANVITEKQGLASDSVRCITQCADGNYYVGTAGALSIVTLAGGLNVKKTMEDIVYVKSMDADANGTVAAVTDDGKLYFIRQGKIMDIVEPSEGADFSCCKFDENGLLYAGTSQNEILCYGCDTGEWKYRETKGCEELSNIKSLYFLDDGAMFVCADNGVGYFVEQTDFKMINTDTFNSSIDHMLMDYQGNLWFTSSRLGVLRLCKSVFTSLQTGAIQENQVVNSVTKWQNRFYIGTDSGLEVMDEETGEEYTDDVTETLAGTRIRCIRTDSCGNLWICTTGKGIYEITAKGETFVYDNASGANGNKYRTVEELKNGTILAAGDAGLTFIRDGEITKVTGESDGLTVPKILCVLEQEDGTIFAGTDGNGIAVIKNGKVEDVYNKEDGLSSEVILRMVKNEDGGVFIVTSNGICYMDTEGKIRSLDKFPYYNNYDIVEGIDHTLFISGSAGIYVVDKEELLSGKELEYKLLNSDAGLNRALTPNAWNYVDENMNFYFSTDTGVICMDLKNYEVSVRSYRMQMKSVKIDDVSHFVRRGEVIYLERGAEKLEIFPEIINYSVNIPYVSVYLEGYDSEPQVVSQSEMSSVIYTNLPVGTYKFHIAVLDHKGQNPVVESVYTIEKKAEIYDHWWFVVYIVAVFTLAVAYLTWMIFHTQVQRVINLQKKEIELVKKQLEMGNETVLTIAKTVDAKDVRTSQHSERVAEYSVLIAKELGFDEKSCEDLKKAALLHDIGKIGIPDRILNKPEKLTDEEYGIMKSHVTKGAEILKSFTIVDHVEEGALYHHERYDGKGYVHGLKGEAIPINARIIGIADTFDAMTANRVYRKQLDMAYVIQELKNGRGTQFDPGLVDVMLGLIDNGKIDICSLYKEHTHTDHSREKEEE</sequence>
<dbReference type="SUPFAM" id="SSF109604">
    <property type="entry name" value="HD-domain/PDEase-like"/>
    <property type="match status" value="1"/>
</dbReference>
<dbReference type="PROSITE" id="PS51832">
    <property type="entry name" value="HD_GYP"/>
    <property type="match status" value="1"/>
</dbReference>
<dbReference type="InterPro" id="IPR037522">
    <property type="entry name" value="HD_GYP_dom"/>
</dbReference>
<dbReference type="Pfam" id="PF13487">
    <property type="entry name" value="HD_5"/>
    <property type="match status" value="1"/>
</dbReference>
<protein>
    <submittedName>
        <fullName evidence="4">Cyclic di-GMP phosphodiesterase response regulator RpfG</fullName>
        <ecNumber evidence="4">3.1.4.52</ecNumber>
    </submittedName>
</protein>
<feature type="transmembrane region" description="Helical" evidence="1">
    <location>
        <begin position="6"/>
        <end position="23"/>
    </location>
</feature>
<dbReference type="PANTHER" id="PTHR43155">
    <property type="entry name" value="CYCLIC DI-GMP PHOSPHODIESTERASE PA4108-RELATED"/>
    <property type="match status" value="1"/>
</dbReference>
<accession>A0A173VJ01</accession>
<dbReference type="EMBL" id="CYXZ01000026">
    <property type="protein sequence ID" value="CUN26626.1"/>
    <property type="molecule type" value="Genomic_DNA"/>
</dbReference>
<name>A0A173VJ01_9FIRM</name>
<dbReference type="PaxDb" id="166486-ERS852572_03004"/>
<dbReference type="Gene3D" id="2.130.10.10">
    <property type="entry name" value="YVTN repeat-like/Quinoprotein amine dehydrogenase"/>
    <property type="match status" value="2"/>
</dbReference>
<dbReference type="InterPro" id="IPR011123">
    <property type="entry name" value="Y_Y_Y"/>
</dbReference>
<dbReference type="NCBIfam" id="TIGR00277">
    <property type="entry name" value="HDIG"/>
    <property type="match status" value="1"/>
</dbReference>
<reference evidence="4 5" key="1">
    <citation type="submission" date="2015-09" db="EMBL/GenBank/DDBJ databases">
        <authorList>
            <consortium name="Pathogen Informatics"/>
        </authorList>
    </citation>
    <scope>NUCLEOTIDE SEQUENCE [LARGE SCALE GENOMIC DNA]</scope>
    <source>
        <strain evidence="4 5">2789STDY5834960</strain>
    </source>
</reference>
<dbReference type="GO" id="GO:0071111">
    <property type="term" value="F:cyclic-guanylate-specific phosphodiesterase activity"/>
    <property type="evidence" value="ECO:0007669"/>
    <property type="project" value="UniProtKB-EC"/>
</dbReference>
<keyword evidence="1" id="KW-0472">Membrane</keyword>
<keyword evidence="1" id="KW-0812">Transmembrane</keyword>
<feature type="transmembrane region" description="Helical" evidence="1">
    <location>
        <begin position="189"/>
        <end position="206"/>
    </location>
</feature>
<dbReference type="RefSeq" id="WP_055195431.1">
    <property type="nucleotide sequence ID" value="NZ_CABIYH010000026.1"/>
</dbReference>
<dbReference type="InterPro" id="IPR011110">
    <property type="entry name" value="Reg_prop"/>
</dbReference>
<dbReference type="OrthoDB" id="176203at2"/>
<dbReference type="InterPro" id="IPR006675">
    <property type="entry name" value="HDIG_dom"/>
</dbReference>
<feature type="transmembrane region" description="Helical" evidence="1">
    <location>
        <begin position="44"/>
        <end position="67"/>
    </location>
</feature>
<dbReference type="InterPro" id="IPR015943">
    <property type="entry name" value="WD40/YVTN_repeat-like_dom_sf"/>
</dbReference>
<dbReference type="InterPro" id="IPR003607">
    <property type="entry name" value="HD/PDEase_dom"/>
</dbReference>
<dbReference type="InterPro" id="IPR006674">
    <property type="entry name" value="HD_domain"/>
</dbReference>
<dbReference type="SUPFAM" id="SSF50998">
    <property type="entry name" value="Quinoprotein alcohol dehydrogenase-like"/>
    <property type="match status" value="1"/>
</dbReference>
<dbReference type="InterPro" id="IPR011047">
    <property type="entry name" value="Quinoprotein_ADH-like_sf"/>
</dbReference>
<dbReference type="SUPFAM" id="SSF63829">
    <property type="entry name" value="Calcium-dependent phosphotriesterase"/>
    <property type="match status" value="1"/>
</dbReference>
<feature type="transmembrane region" description="Helical" evidence="1">
    <location>
        <begin position="930"/>
        <end position="952"/>
    </location>
</feature>
<keyword evidence="4" id="KW-0378">Hydrolase</keyword>
<evidence type="ECO:0000313" key="4">
    <source>
        <dbReference type="EMBL" id="CUN26626.1"/>
    </source>
</evidence>
<dbReference type="STRING" id="166486.ERS852572_03004"/>
<evidence type="ECO:0000259" key="2">
    <source>
        <dbReference type="PROSITE" id="PS51831"/>
    </source>
</evidence>
<dbReference type="PROSITE" id="PS51257">
    <property type="entry name" value="PROKAR_LIPOPROTEIN"/>
    <property type="match status" value="1"/>
</dbReference>
<dbReference type="SMART" id="SM00471">
    <property type="entry name" value="HDc"/>
    <property type="match status" value="1"/>
</dbReference>
<dbReference type="Proteomes" id="UP000095350">
    <property type="component" value="Unassembled WGS sequence"/>
</dbReference>
<organism evidence="4 5">
    <name type="scientific">Roseburia intestinalis</name>
    <dbReference type="NCBI Taxonomy" id="166486"/>
    <lineage>
        <taxon>Bacteria</taxon>
        <taxon>Bacillati</taxon>
        <taxon>Bacillota</taxon>
        <taxon>Clostridia</taxon>
        <taxon>Lachnospirales</taxon>
        <taxon>Lachnospiraceae</taxon>
        <taxon>Roseburia</taxon>
    </lineage>
</organism>
<feature type="domain" description="HD-GYP" evidence="3">
    <location>
        <begin position="973"/>
        <end position="1169"/>
    </location>
</feature>
<dbReference type="Gene3D" id="2.60.40.10">
    <property type="entry name" value="Immunoglobulins"/>
    <property type="match status" value="1"/>
</dbReference>
<proteinExistence type="predicted"/>
<gene>
    <name evidence="4" type="primary">rpfG_9</name>
    <name evidence="4" type="ORF">ERS852572_03004</name>
</gene>
<evidence type="ECO:0000313" key="5">
    <source>
        <dbReference type="Proteomes" id="UP000095350"/>
    </source>
</evidence>
<feature type="transmembrane region" description="Helical" evidence="1">
    <location>
        <begin position="73"/>
        <end position="90"/>
    </location>
</feature>
<evidence type="ECO:0000256" key="1">
    <source>
        <dbReference type="SAM" id="Phobius"/>
    </source>
</evidence>
<evidence type="ECO:0000259" key="3">
    <source>
        <dbReference type="PROSITE" id="PS51832"/>
    </source>
</evidence>
<dbReference type="Gene3D" id="1.10.3210.10">
    <property type="entry name" value="Hypothetical protein af1432"/>
    <property type="match status" value="1"/>
</dbReference>
<dbReference type="Pfam" id="PF07495">
    <property type="entry name" value="Y_Y_Y"/>
    <property type="match status" value="1"/>
</dbReference>
<feature type="transmembrane region" description="Helical" evidence="1">
    <location>
        <begin position="97"/>
        <end position="117"/>
    </location>
</feature>
<dbReference type="PROSITE" id="PS51831">
    <property type="entry name" value="HD"/>
    <property type="match status" value="1"/>
</dbReference>
<feature type="domain" description="HD" evidence="2">
    <location>
        <begin position="995"/>
        <end position="1117"/>
    </location>
</feature>
<keyword evidence="1" id="KW-1133">Transmembrane helix</keyword>
<dbReference type="CDD" id="cd00077">
    <property type="entry name" value="HDc"/>
    <property type="match status" value="1"/>
</dbReference>
<dbReference type="EC" id="3.1.4.52" evidence="4"/>